<reference evidence="1 2" key="1">
    <citation type="submission" date="2018-06" db="EMBL/GenBank/DDBJ databases">
        <authorList>
            <consortium name="Pathogen Informatics"/>
            <person name="Doyle S."/>
        </authorList>
    </citation>
    <scope>NUCLEOTIDE SEQUENCE [LARGE SCALE GENOMIC DNA]</scope>
    <source>
        <strain evidence="1 2">NCTC11341</strain>
    </source>
</reference>
<dbReference type="EMBL" id="UGBT01000002">
    <property type="protein sequence ID" value="STH69412.1"/>
    <property type="molecule type" value="Genomic_DNA"/>
</dbReference>
<name>A0A376NTX4_ECOLX</name>
<evidence type="ECO:0000313" key="2">
    <source>
        <dbReference type="Proteomes" id="UP000254428"/>
    </source>
</evidence>
<proteinExistence type="predicted"/>
<dbReference type="AlphaFoldDB" id="A0A376NTX4"/>
<gene>
    <name evidence="1" type="ORF">NCTC11341_00921</name>
</gene>
<evidence type="ECO:0000313" key="1">
    <source>
        <dbReference type="EMBL" id="STH69412.1"/>
    </source>
</evidence>
<organism evidence="1 2">
    <name type="scientific">Escherichia coli</name>
    <dbReference type="NCBI Taxonomy" id="562"/>
    <lineage>
        <taxon>Bacteria</taxon>
        <taxon>Pseudomonadati</taxon>
        <taxon>Pseudomonadota</taxon>
        <taxon>Gammaproteobacteria</taxon>
        <taxon>Enterobacterales</taxon>
        <taxon>Enterobacteriaceae</taxon>
        <taxon>Escherichia</taxon>
    </lineage>
</organism>
<dbReference type="Proteomes" id="UP000254428">
    <property type="component" value="Unassembled WGS sequence"/>
</dbReference>
<accession>A0A376NTX4</accession>
<protein>
    <submittedName>
        <fullName evidence="1">TPR repeat-containing protein</fullName>
    </submittedName>
</protein>
<sequence length="144" mass="16293">MKLKRCVVYVWRRPAIAPLTSTVITTISRLIISSGKEWRCDCWVNSKTAQQLFSEMKQWAQEMAKTSIEADFFAVSQPDLLSLYGDLQQQHKEKCLMVAMLASAGLGEVAQYESARAELTAINPAWPKAALFTTVMPFIFNYVH</sequence>